<organism evidence="3">
    <name type="scientific">marine metagenome</name>
    <dbReference type="NCBI Taxonomy" id="408172"/>
    <lineage>
        <taxon>unclassified sequences</taxon>
        <taxon>metagenomes</taxon>
        <taxon>ecological metagenomes</taxon>
    </lineage>
</organism>
<dbReference type="PANTHER" id="PTHR43303">
    <property type="entry name" value="NADPH DEHYDROGENASE C23G7.10C-RELATED"/>
    <property type="match status" value="1"/>
</dbReference>
<evidence type="ECO:0008006" key="4">
    <source>
        <dbReference type="Google" id="ProtNLM"/>
    </source>
</evidence>
<dbReference type="GO" id="GO:0003959">
    <property type="term" value="F:NADPH dehydrogenase activity"/>
    <property type="evidence" value="ECO:0007669"/>
    <property type="project" value="InterPro"/>
</dbReference>
<feature type="domain" description="FAD-binding" evidence="2">
    <location>
        <begin position="3"/>
        <end position="317"/>
    </location>
</feature>
<dbReference type="Gene3D" id="3.30.9.20">
    <property type="match status" value="1"/>
</dbReference>
<dbReference type="InterPro" id="IPR013785">
    <property type="entry name" value="Aldolase_TIM"/>
</dbReference>
<dbReference type="PANTHER" id="PTHR43303:SF3">
    <property type="entry name" value="BLR3436 PROTEIN"/>
    <property type="match status" value="1"/>
</dbReference>
<protein>
    <recommendedName>
        <fullName evidence="4">NADH:flavin oxidoreductase/NADH oxidase N-terminal domain-containing protein</fullName>
    </recommendedName>
</protein>
<accession>A0A381TNT3</accession>
<dbReference type="InterPro" id="IPR044152">
    <property type="entry name" value="YqjM-like"/>
</dbReference>
<dbReference type="Pfam" id="PF00724">
    <property type="entry name" value="Oxidored_FMN"/>
    <property type="match status" value="1"/>
</dbReference>
<dbReference type="GO" id="GO:0071949">
    <property type="term" value="F:FAD binding"/>
    <property type="evidence" value="ECO:0007669"/>
    <property type="project" value="InterPro"/>
</dbReference>
<sequence length="763" mass="86966">MKIICIGGGPGGLYFGISMKLRDPSHDILVVERNKPNDTFGWGVVFSDQTMEGLEANDPLSAEQVQDEFAHWDNIDVHYRGQVVTSGGHGFCGLGRQRLLNILQNRAAELGVRMQFEHEFTKPEEYADTDLVVACDGINSSIRKRYAKQFQPDIDVRANKFVWLGTYKVFEAFTFIFEETEHGWIWAHAYRFNRDTSTFIVECTEQTWQNIGFSSMSQEESITTCEMLFARYLDGNKLLSNAEHLHSSAMWINFRRVNCVRWSHDNIVLLGDAAHTAHYSIGSGTKLAFEDAIALANELHKGKPLEKALQDYEELRRIEVLRLQSTARNSTQWFENVERYLHFEPIQFTYSLLTRSQRVSHENLRLRDQGWLENVETWYAEKASNGRVRKRLPPMFVPLKVRDLELLNRVVVSPMSMYSSHDGMPGDFHMVHYGARAQGGAGLVFTEMTDISREGRITPGCAGMYKEEHVGAWKRIVDFIHNSTLAKIAIQLGHAGPKGSTRKMWEGIDQPLYSGNWPLIGPSAMPYSPVNQVPREMNREDMNQVRDAFIRSTEMSEEAGFDWIELHCAHGYLLSMFLTPLNNRRADEYGGSLENRLRFPLEVFRAMRKVWPEHKPMSVRLSASDWLPGGVGIQESTAMAKAFHDAGCDMIDVSSGQTHPDEKPIYGRMYQTPFADQIRNEMNIPVMAVGNIYEIDHVNSILVAGRADLCCLARPHLSNPFWTLQAAAEQGYAEHPWPVQYLSGKEQLERNLERAASQADQDR</sequence>
<dbReference type="InterPro" id="IPR001155">
    <property type="entry name" value="OxRdtase_FMN_N"/>
</dbReference>
<name>A0A381TNT3_9ZZZZ</name>
<dbReference type="NCBIfam" id="NF006101">
    <property type="entry name" value="PRK08255.1"/>
    <property type="match status" value="1"/>
</dbReference>
<dbReference type="SUPFAM" id="SSF51905">
    <property type="entry name" value="FAD/NAD(P)-binding domain"/>
    <property type="match status" value="1"/>
</dbReference>
<dbReference type="InterPro" id="IPR036188">
    <property type="entry name" value="FAD/NAD-bd_sf"/>
</dbReference>
<dbReference type="InterPro" id="IPR002938">
    <property type="entry name" value="FAD-bd"/>
</dbReference>
<dbReference type="Pfam" id="PF01494">
    <property type="entry name" value="FAD_binding_3"/>
    <property type="match status" value="1"/>
</dbReference>
<gene>
    <name evidence="3" type="ORF">METZ01_LOCUS69291</name>
</gene>
<evidence type="ECO:0000259" key="1">
    <source>
        <dbReference type="Pfam" id="PF00724"/>
    </source>
</evidence>
<feature type="domain" description="NADH:flavin oxidoreductase/NADH oxidase N-terminal" evidence="1">
    <location>
        <begin position="395"/>
        <end position="727"/>
    </location>
</feature>
<dbReference type="GO" id="GO:0050661">
    <property type="term" value="F:NADP binding"/>
    <property type="evidence" value="ECO:0007669"/>
    <property type="project" value="InterPro"/>
</dbReference>
<dbReference type="Gene3D" id="3.20.20.70">
    <property type="entry name" value="Aldolase class I"/>
    <property type="match status" value="1"/>
</dbReference>
<dbReference type="GO" id="GO:0010181">
    <property type="term" value="F:FMN binding"/>
    <property type="evidence" value="ECO:0007669"/>
    <property type="project" value="InterPro"/>
</dbReference>
<evidence type="ECO:0000313" key="3">
    <source>
        <dbReference type="EMBL" id="SVA16437.1"/>
    </source>
</evidence>
<dbReference type="Gene3D" id="3.50.50.60">
    <property type="entry name" value="FAD/NAD(P)-binding domain"/>
    <property type="match status" value="1"/>
</dbReference>
<dbReference type="EMBL" id="UINC01004728">
    <property type="protein sequence ID" value="SVA16437.1"/>
    <property type="molecule type" value="Genomic_DNA"/>
</dbReference>
<reference evidence="3" key="1">
    <citation type="submission" date="2018-05" db="EMBL/GenBank/DDBJ databases">
        <authorList>
            <person name="Lanie J.A."/>
            <person name="Ng W.-L."/>
            <person name="Kazmierczak K.M."/>
            <person name="Andrzejewski T.M."/>
            <person name="Davidsen T.M."/>
            <person name="Wayne K.J."/>
            <person name="Tettelin H."/>
            <person name="Glass J.I."/>
            <person name="Rusch D."/>
            <person name="Podicherti R."/>
            <person name="Tsui H.-C.T."/>
            <person name="Winkler M.E."/>
        </authorList>
    </citation>
    <scope>NUCLEOTIDE SEQUENCE</scope>
</reference>
<evidence type="ECO:0000259" key="2">
    <source>
        <dbReference type="Pfam" id="PF01494"/>
    </source>
</evidence>
<dbReference type="CDD" id="cd02932">
    <property type="entry name" value="OYE_YqiM_FMN"/>
    <property type="match status" value="1"/>
</dbReference>
<proteinExistence type="predicted"/>
<dbReference type="SUPFAM" id="SSF51395">
    <property type="entry name" value="FMN-linked oxidoreductases"/>
    <property type="match status" value="1"/>
</dbReference>
<dbReference type="AlphaFoldDB" id="A0A381TNT3"/>
<dbReference type="PRINTS" id="PR00420">
    <property type="entry name" value="RNGMNOXGNASE"/>
</dbReference>